<dbReference type="Proteomes" id="UP000515312">
    <property type="component" value="Chromosome"/>
</dbReference>
<evidence type="ECO:0000313" key="2">
    <source>
        <dbReference type="Proteomes" id="UP000515312"/>
    </source>
</evidence>
<evidence type="ECO:0000313" key="1">
    <source>
        <dbReference type="EMBL" id="QNI34241.1"/>
    </source>
</evidence>
<keyword evidence="2" id="KW-1185">Reference proteome</keyword>
<dbReference type="AlphaFoldDB" id="A0A7G8BNX1"/>
<protein>
    <submittedName>
        <fullName evidence="1">DUF2490 domain-containing protein</fullName>
    </submittedName>
</protein>
<dbReference type="Pfam" id="PF10677">
    <property type="entry name" value="DUF2490"/>
    <property type="match status" value="1"/>
</dbReference>
<dbReference type="InterPro" id="IPR019619">
    <property type="entry name" value="DUF2490"/>
</dbReference>
<sequence length="248" mass="28000">MQLIALPTFAQGPQPSGGTDRSVWLSYFGDQPLTKLWAVHLEGSYRRTLGLSQFEQLELRPGITLNESPAQQSLIAYTFFRTQPTANGSFGPPPIVGKQTENRIFEQQQITYRLFDKGDSAPQLIQRFRLEQRWQDTAVDGKGHTDKIFSQRVRYRLTAKIPLGRSGLPEHYFVAYNEVYVNATLKASSLFNSDVTYSALGSRLGEHWAVEIGYQFRESSAANGVTGPQDHSLQVYLLSTAPFRHVRK</sequence>
<dbReference type="KEGG" id="adin:H7849_10280"/>
<name>A0A7G8BNX1_9BACT</name>
<dbReference type="EMBL" id="CP060394">
    <property type="protein sequence ID" value="QNI34241.1"/>
    <property type="molecule type" value="Genomic_DNA"/>
</dbReference>
<accession>A0A7G8BNX1</accession>
<proteinExistence type="predicted"/>
<reference evidence="1 2" key="1">
    <citation type="submission" date="2020-08" db="EMBL/GenBank/DDBJ databases">
        <title>Edaphobacter telluris sp. nov. and Acidobacterium dinghuensis sp. nov., two acidobacteria isolated from forest soil.</title>
        <authorList>
            <person name="Fu J."/>
            <person name="Qiu L."/>
        </authorList>
    </citation>
    <scope>NUCLEOTIDE SEQUENCE [LARGE SCALE GENOMIC DNA]</scope>
    <source>
        <strain evidence="1">4Y35</strain>
    </source>
</reference>
<organism evidence="1 2">
    <name type="scientific">Alloacidobacterium dinghuense</name>
    <dbReference type="NCBI Taxonomy" id="2763107"/>
    <lineage>
        <taxon>Bacteria</taxon>
        <taxon>Pseudomonadati</taxon>
        <taxon>Acidobacteriota</taxon>
        <taxon>Terriglobia</taxon>
        <taxon>Terriglobales</taxon>
        <taxon>Acidobacteriaceae</taxon>
        <taxon>Alloacidobacterium</taxon>
    </lineage>
</organism>
<gene>
    <name evidence="1" type="ORF">H7849_10280</name>
</gene>